<proteinExistence type="predicted"/>
<organism evidence="2 3">
    <name type="scientific">Flavobacterium bizetiae</name>
    <dbReference type="NCBI Taxonomy" id="2704140"/>
    <lineage>
        <taxon>Bacteria</taxon>
        <taxon>Pseudomonadati</taxon>
        <taxon>Bacteroidota</taxon>
        <taxon>Flavobacteriia</taxon>
        <taxon>Flavobacteriales</taxon>
        <taxon>Flavobacteriaceae</taxon>
        <taxon>Flavobacterium</taxon>
    </lineage>
</organism>
<feature type="signal peptide" evidence="1">
    <location>
        <begin position="1"/>
        <end position="18"/>
    </location>
</feature>
<evidence type="ECO:0000256" key="1">
    <source>
        <dbReference type="SAM" id="SignalP"/>
    </source>
</evidence>
<keyword evidence="3" id="KW-1185">Reference proteome</keyword>
<dbReference type="RefSeq" id="WP_173968873.1">
    <property type="nucleotide sequence ID" value="NZ_CADCSU010000023.1"/>
</dbReference>
<name>A0A6J4G7Z0_9FLAO</name>
<evidence type="ECO:0000313" key="2">
    <source>
        <dbReference type="EMBL" id="CAA9194490.1"/>
    </source>
</evidence>
<accession>A0A6J4G7Z0</accession>
<gene>
    <name evidence="2" type="ORF">FLA105534_00172</name>
</gene>
<protein>
    <submittedName>
        <fullName evidence="2">Uncharacterized protein</fullName>
    </submittedName>
</protein>
<dbReference type="EMBL" id="CADCSU010000023">
    <property type="protein sequence ID" value="CAA9194490.1"/>
    <property type="molecule type" value="Genomic_DNA"/>
</dbReference>
<reference evidence="2 3" key="1">
    <citation type="submission" date="2020-02" db="EMBL/GenBank/DDBJ databases">
        <authorList>
            <person name="Criscuolo A."/>
        </authorList>
    </citation>
    <scope>NUCLEOTIDE SEQUENCE [LARGE SCALE GENOMIC DNA]</scope>
    <source>
        <strain evidence="2">CIP105534</strain>
    </source>
</reference>
<feature type="chain" id="PRO_5027117215" evidence="1">
    <location>
        <begin position="19"/>
        <end position="72"/>
    </location>
</feature>
<keyword evidence="1" id="KW-0732">Signal</keyword>
<dbReference type="AlphaFoldDB" id="A0A6J4G7Z0"/>
<dbReference type="Proteomes" id="UP000479938">
    <property type="component" value="Unassembled WGS sequence"/>
</dbReference>
<evidence type="ECO:0000313" key="3">
    <source>
        <dbReference type="Proteomes" id="UP000479938"/>
    </source>
</evidence>
<sequence length="72" mass="7609">MKKIIFALFIVVGTYSFAQTNVFPIQGNVGIGTSTPGGRLNVVNVPQDSGGDTFILGNENTGANLRMGYNTN</sequence>